<keyword evidence="1" id="KW-0547">Nucleotide-binding</keyword>
<dbReference type="Proteomes" id="UP000824998">
    <property type="component" value="Unassembled WGS sequence"/>
</dbReference>
<dbReference type="PRINTS" id="PR00195">
    <property type="entry name" value="DYNAMIN"/>
</dbReference>
<dbReference type="Gene3D" id="1.20.120.1240">
    <property type="entry name" value="Dynamin, middle domain"/>
    <property type="match status" value="1"/>
</dbReference>
<dbReference type="InterPro" id="IPR000375">
    <property type="entry name" value="Dynamin_stalk"/>
</dbReference>
<evidence type="ECO:0000256" key="2">
    <source>
        <dbReference type="ARBA" id="ARBA00023134"/>
    </source>
</evidence>
<organism evidence="5 6">
    <name type="scientific">Amylocarpus encephaloides</name>
    <dbReference type="NCBI Taxonomy" id="45428"/>
    <lineage>
        <taxon>Eukaryota</taxon>
        <taxon>Fungi</taxon>
        <taxon>Dikarya</taxon>
        <taxon>Ascomycota</taxon>
        <taxon>Pezizomycotina</taxon>
        <taxon>Leotiomycetes</taxon>
        <taxon>Helotiales</taxon>
        <taxon>Helotiales incertae sedis</taxon>
        <taxon>Amylocarpus</taxon>
    </lineage>
</organism>
<sequence length="666" mass="75105">MLDKIDRLFACNVGSYIDLPQLVVVGDQSSGKSSVLEGLTNLPFPRDSGLFETSISMKIIPGKQSNQEHAEHVRGWRKADLIHLNEKTFADIMREVPMAMGLSEKLDGVDPPTFSDDVLSLEVRGPDQEHLSIIDVPGIFKKTTPGVTNKDDIQMVRSMVYGYMENSRSVMLTVIPANVDIATQEILEMAEEVDPNGQRTLGVLTKPDLVDKGAENAIIDLIDGRKHPLTHGWHLVRNPGQQHLTNLETSRQALERNFFMCEQPWNSLDKDKVGIPALQVRLREILAEHIRREFPKNLGLKRDTPADQFKYLIEIATRFQENVVLALTARYGGNDTFDQESGLRFATAVVLRNDTFLEAVEKYGHTYCFKIHSAGFKVDEPATQDDSKPDVSKLDTRAFKSSGDIVEIISENEALLIPSGDIMGWLQRAYNSSRGFEIGTINSALLALTWKEQSQKWNSIALGYISDVITIAHGFVTNLLRHVCPDERVRTRLTSVLMDGLVERYQRAFAQVEFVLQVERSGTPMTLDPYFNDNLEKCRQERMQHSMSTKSFSDGVHGAVVRLDEIMQNHPMSNIEHTVQDLHDVLQSYYMVVKKRFVDNVCLQATDHYLVSGPATPLNLFSPAFVGAMTPEQLDEVAGEDPSQKRKRRQLEKEIEELETGRKILI</sequence>
<comment type="caution">
    <text evidence="5">The sequence shown here is derived from an EMBL/GenBank/DDBJ whole genome shotgun (WGS) entry which is preliminary data.</text>
</comment>
<dbReference type="PANTHER" id="PTHR11566:SF215">
    <property type="entry name" value="DYNAMIN GTPASE"/>
    <property type="match status" value="1"/>
</dbReference>
<dbReference type="Gene3D" id="3.40.50.300">
    <property type="entry name" value="P-loop containing nucleotide triphosphate hydrolases"/>
    <property type="match status" value="1"/>
</dbReference>
<evidence type="ECO:0000259" key="3">
    <source>
        <dbReference type="PROSITE" id="PS51388"/>
    </source>
</evidence>
<evidence type="ECO:0000313" key="5">
    <source>
        <dbReference type="EMBL" id="KAG9233414.1"/>
    </source>
</evidence>
<dbReference type="InterPro" id="IPR045063">
    <property type="entry name" value="Dynamin_N"/>
</dbReference>
<gene>
    <name evidence="5" type="ORF">BJ875DRAFT_512148</name>
</gene>
<dbReference type="GO" id="GO:0006897">
    <property type="term" value="P:endocytosis"/>
    <property type="evidence" value="ECO:0007669"/>
    <property type="project" value="TreeGrafter"/>
</dbReference>
<dbReference type="SMART" id="SM00053">
    <property type="entry name" value="DYNc"/>
    <property type="match status" value="1"/>
</dbReference>
<evidence type="ECO:0000313" key="6">
    <source>
        <dbReference type="Proteomes" id="UP000824998"/>
    </source>
</evidence>
<name>A0A9P8C4E7_9HELO</name>
<evidence type="ECO:0000259" key="4">
    <source>
        <dbReference type="PROSITE" id="PS51718"/>
    </source>
</evidence>
<dbReference type="GO" id="GO:0005525">
    <property type="term" value="F:GTP binding"/>
    <property type="evidence" value="ECO:0007669"/>
    <property type="project" value="InterPro"/>
</dbReference>
<dbReference type="GO" id="GO:0005874">
    <property type="term" value="C:microtubule"/>
    <property type="evidence" value="ECO:0007669"/>
    <property type="project" value="TreeGrafter"/>
</dbReference>
<dbReference type="PROSITE" id="PS51718">
    <property type="entry name" value="G_DYNAMIN_2"/>
    <property type="match status" value="1"/>
</dbReference>
<evidence type="ECO:0000256" key="1">
    <source>
        <dbReference type="ARBA" id="ARBA00022741"/>
    </source>
</evidence>
<dbReference type="OrthoDB" id="415706at2759"/>
<dbReference type="GO" id="GO:0016020">
    <property type="term" value="C:membrane"/>
    <property type="evidence" value="ECO:0007669"/>
    <property type="project" value="TreeGrafter"/>
</dbReference>
<accession>A0A9P8C4E7</accession>
<feature type="domain" description="GED" evidence="3">
    <location>
        <begin position="579"/>
        <end position="666"/>
    </location>
</feature>
<dbReference type="InterPro" id="IPR027417">
    <property type="entry name" value="P-loop_NTPase"/>
</dbReference>
<keyword evidence="2" id="KW-0342">GTP-binding</keyword>
<dbReference type="GO" id="GO:0005739">
    <property type="term" value="C:mitochondrion"/>
    <property type="evidence" value="ECO:0007669"/>
    <property type="project" value="TreeGrafter"/>
</dbReference>
<dbReference type="InterPro" id="IPR022812">
    <property type="entry name" value="Dynamin"/>
</dbReference>
<keyword evidence="6" id="KW-1185">Reference proteome</keyword>
<dbReference type="GO" id="GO:0016559">
    <property type="term" value="P:peroxisome fission"/>
    <property type="evidence" value="ECO:0007669"/>
    <property type="project" value="TreeGrafter"/>
</dbReference>
<proteinExistence type="predicted"/>
<dbReference type="GO" id="GO:0000266">
    <property type="term" value="P:mitochondrial fission"/>
    <property type="evidence" value="ECO:0007669"/>
    <property type="project" value="TreeGrafter"/>
</dbReference>
<dbReference type="GO" id="GO:0003924">
    <property type="term" value="F:GTPase activity"/>
    <property type="evidence" value="ECO:0007669"/>
    <property type="project" value="InterPro"/>
</dbReference>
<dbReference type="AlphaFoldDB" id="A0A9P8C4E7"/>
<dbReference type="Pfam" id="PF00350">
    <property type="entry name" value="Dynamin_N"/>
    <property type="match status" value="1"/>
</dbReference>
<dbReference type="PANTHER" id="PTHR11566">
    <property type="entry name" value="DYNAMIN"/>
    <property type="match status" value="1"/>
</dbReference>
<protein>
    <submittedName>
        <fullName evidence="5">Dynamin GTPase</fullName>
    </submittedName>
</protein>
<dbReference type="PROSITE" id="PS51388">
    <property type="entry name" value="GED"/>
    <property type="match status" value="1"/>
</dbReference>
<dbReference type="GO" id="GO:0008017">
    <property type="term" value="F:microtubule binding"/>
    <property type="evidence" value="ECO:0007669"/>
    <property type="project" value="TreeGrafter"/>
</dbReference>
<dbReference type="CDD" id="cd08771">
    <property type="entry name" value="DLP_1"/>
    <property type="match status" value="1"/>
</dbReference>
<reference evidence="5" key="1">
    <citation type="journal article" date="2021" name="IMA Fungus">
        <title>Genomic characterization of three marine fungi, including Emericellopsis atlantica sp. nov. with signatures of a generalist lifestyle and marine biomass degradation.</title>
        <authorList>
            <person name="Hagestad O.C."/>
            <person name="Hou L."/>
            <person name="Andersen J.H."/>
            <person name="Hansen E.H."/>
            <person name="Altermark B."/>
            <person name="Li C."/>
            <person name="Kuhnert E."/>
            <person name="Cox R.J."/>
            <person name="Crous P.W."/>
            <person name="Spatafora J.W."/>
            <person name="Lail K."/>
            <person name="Amirebrahimi M."/>
            <person name="Lipzen A."/>
            <person name="Pangilinan J."/>
            <person name="Andreopoulos W."/>
            <person name="Hayes R.D."/>
            <person name="Ng V."/>
            <person name="Grigoriev I.V."/>
            <person name="Jackson S.A."/>
            <person name="Sutton T.D.S."/>
            <person name="Dobson A.D.W."/>
            <person name="Rama T."/>
        </authorList>
    </citation>
    <scope>NUCLEOTIDE SEQUENCE</scope>
    <source>
        <strain evidence="5">TRa018bII</strain>
    </source>
</reference>
<dbReference type="GO" id="GO:0048312">
    <property type="term" value="P:intracellular distribution of mitochondria"/>
    <property type="evidence" value="ECO:0007669"/>
    <property type="project" value="TreeGrafter"/>
</dbReference>
<dbReference type="SUPFAM" id="SSF52540">
    <property type="entry name" value="P-loop containing nucleoside triphosphate hydrolases"/>
    <property type="match status" value="1"/>
</dbReference>
<dbReference type="InterPro" id="IPR001401">
    <property type="entry name" value="Dynamin_GTPase"/>
</dbReference>
<dbReference type="Pfam" id="PF01031">
    <property type="entry name" value="Dynamin_M"/>
    <property type="match status" value="1"/>
</dbReference>
<dbReference type="EMBL" id="MU251501">
    <property type="protein sequence ID" value="KAG9233414.1"/>
    <property type="molecule type" value="Genomic_DNA"/>
</dbReference>
<feature type="domain" description="Dynamin-type G" evidence="4">
    <location>
        <begin position="16"/>
        <end position="295"/>
    </location>
</feature>
<dbReference type="InterPro" id="IPR020850">
    <property type="entry name" value="GED_dom"/>
</dbReference>
<dbReference type="InterPro" id="IPR030381">
    <property type="entry name" value="G_DYNAMIN_dom"/>
</dbReference>